<feature type="domain" description="Peptidase S8/S53" evidence="6">
    <location>
        <begin position="212"/>
        <end position="739"/>
    </location>
</feature>
<evidence type="ECO:0000313" key="9">
    <source>
        <dbReference type="Proteomes" id="UP001258994"/>
    </source>
</evidence>
<dbReference type="InterPro" id="IPR023828">
    <property type="entry name" value="Peptidase_S8_Ser-AS"/>
</dbReference>
<dbReference type="PANTHER" id="PTHR10795">
    <property type="entry name" value="PROPROTEIN CONVERTASE SUBTILISIN/KEXIN"/>
    <property type="match status" value="1"/>
</dbReference>
<dbReference type="CDD" id="cd02120">
    <property type="entry name" value="PA_subtilisin_like"/>
    <property type="match status" value="1"/>
</dbReference>
<dbReference type="Gene3D" id="3.40.50.200">
    <property type="entry name" value="Peptidase S8/S53 domain"/>
    <property type="match status" value="1"/>
</dbReference>
<sequence>MKFKLKAIIKALPLMMIGASASANVLDKEPAMLGHFVEDGLNNTILRTNANQDGVKSSIDITAQVKSTISDSYFVILNGEPLASYDGTVAGLAATNVLASKNTNITAKGKLNTKSLASKRYKSYLAGKQNETELHINLRLKRQIDVSQRYDTVLNGFATKLSKTEAMLVRQLDGVLAVDKIEMAYIDTDSGPSFTGAVNAWQGTYNDQGSRGEGMVVGIIDSGIASYLHRVEDILDTDNLPSFNPSFAAEVDEDGDGEIDFVHSNPRENNDYLGDCVDLPNWCNDKLIGVYGVGFLGSDELVAEYNPDQPLFADYGGQRNYTGQDTNGHGTHVASTAAGSVVLNVQTEGEIGGQVPDIYPNDFVFDKISGVAPRANIISYQVCDRNGGCFPNLAFEAIELAINDGVDVINYSISGAPSSPWYDWLALAYLNAREAGVWVASAAGNDGFGGRGTLRTPGNAPWITGVAAVTHDRGFEGKTLTLAGGSEDFVLETNVFTGEGATRGLASTDVVYAADIELSTAVEEFAIAGSCAIGSLTADVVKDKVVVCNRGGVDKDDVPLTRAVKSFSLYELGAKGLVLVNTKSTTDNIVSDMHSLPAVHLNKKDGKILLEWLAEGEGHQVAMSDSKLISSTSFDEDQDFSGLMGGFSSQGPDLFSPDYLVPHISAPGVGILGSGLGKDMQDFAVAPKNKTQQDQVYKSGTSMASPHVAGMFLLMKSAHPEWTPAEGQSALMLTAGSNTKVVGPLIKGKQTFVTANFHSSGAGLARVDLAIETGLIMHETIQGYRDADPFGDLSSMQLPSAPGEIAVPADEGIRGIEKEVSATWHGDTTRMNLASMAKGACIDSCSWTRTLKATKAATWQVSYSYNSKGMTLSSDKDGASIALSAGEEFTITVTATVDENLDSYWSDGRVILTSNDANIPAVSLPVTVNFVAGSVPDLLEITAHRDTGSVELPDVVTVGTTDFTADPSRLAKAKIYSAEIKRAAEPYKIVEELGVVSYSMPLTIPARSERVIIQILETSSPDLDVYLGQDLDLDGQFDRGENHVTMVAATGKALEKLDYDFPVPGDYWLMIHNFGNQFNDSKHDRFDPESAEIIDTIKFAVAVVEPDYDDDANHEFKVKADKQAYPNSNIPVTVSWEKDMEKDDLLFGSVFFSTSEDLPFNIGVTRVDISRGQDDVELTLATNDIEVEMAAFNIRFMANNTAEQKVYQMTMELASGAVLEQLLLNGETFDHTQTGNSITWTYTQAANAASETVSLVINYAEISGLTDITPVVSSVLNDSDYVQVSNSLTPVIVAGKPVAEVVASNTYAAENEQITLTANVTDAVIDNPELSYEWRQVSGQDLAFSNDWDSISFTTPTTNKDLEFVFELVVNNSERNSDPVLTTVYIDVEDSGSAGSTGFIWFAITLMALVIRRKSI</sequence>
<evidence type="ECO:0000259" key="6">
    <source>
        <dbReference type="Pfam" id="PF00082"/>
    </source>
</evidence>
<name>A0ABY9TY99_9GAMM</name>
<keyword evidence="3 4" id="KW-0720">Serine protease</keyword>
<feature type="active site" description="Charge relay system" evidence="4">
    <location>
        <position position="329"/>
    </location>
</feature>
<dbReference type="InterPro" id="IPR003137">
    <property type="entry name" value="PA_domain"/>
</dbReference>
<evidence type="ECO:0000256" key="1">
    <source>
        <dbReference type="ARBA" id="ARBA00022670"/>
    </source>
</evidence>
<evidence type="ECO:0000256" key="5">
    <source>
        <dbReference type="SAM" id="SignalP"/>
    </source>
</evidence>
<dbReference type="Gene3D" id="2.60.40.3010">
    <property type="match status" value="1"/>
</dbReference>
<evidence type="ECO:0000256" key="4">
    <source>
        <dbReference type="PROSITE-ProRule" id="PRU01240"/>
    </source>
</evidence>
<protein>
    <submittedName>
        <fullName evidence="8">S8 family serine peptidase</fullName>
    </submittedName>
</protein>
<accession>A0ABY9TY99</accession>
<evidence type="ECO:0000256" key="3">
    <source>
        <dbReference type="ARBA" id="ARBA00022825"/>
    </source>
</evidence>
<dbReference type="RefSeq" id="WP_348392922.1">
    <property type="nucleotide sequence ID" value="NZ_CP134145.1"/>
</dbReference>
<dbReference type="Pfam" id="PF02225">
    <property type="entry name" value="PA"/>
    <property type="match status" value="1"/>
</dbReference>
<dbReference type="Gene3D" id="3.50.30.30">
    <property type="match status" value="1"/>
</dbReference>
<dbReference type="PROSITE" id="PS00137">
    <property type="entry name" value="SUBTILASE_HIS"/>
    <property type="match status" value="1"/>
</dbReference>
<gene>
    <name evidence="8" type="ORF">RGQ13_07435</name>
</gene>
<keyword evidence="9" id="KW-1185">Reference proteome</keyword>
<dbReference type="InterPro" id="IPR000209">
    <property type="entry name" value="Peptidase_S8/S53_dom"/>
</dbReference>
<feature type="active site" description="Charge relay system" evidence="4">
    <location>
        <position position="221"/>
    </location>
</feature>
<dbReference type="Pfam" id="PF00082">
    <property type="entry name" value="Peptidase_S8"/>
    <property type="match status" value="1"/>
</dbReference>
<dbReference type="Proteomes" id="UP001258994">
    <property type="component" value="Chromosome"/>
</dbReference>
<dbReference type="InterPro" id="IPR015500">
    <property type="entry name" value="Peptidase_S8_subtilisin-rel"/>
</dbReference>
<comment type="similarity">
    <text evidence="4">Belongs to the peptidase S8 family.</text>
</comment>
<feature type="signal peptide" evidence="5">
    <location>
        <begin position="1"/>
        <end position="23"/>
    </location>
</feature>
<dbReference type="InterPro" id="IPR022398">
    <property type="entry name" value="Peptidase_S8_His-AS"/>
</dbReference>
<feature type="active site" description="Charge relay system" evidence="4">
    <location>
        <position position="702"/>
    </location>
</feature>
<dbReference type="InterPro" id="IPR036852">
    <property type="entry name" value="Peptidase_S8/S53_dom_sf"/>
</dbReference>
<feature type="domain" description="PA" evidence="7">
    <location>
        <begin position="538"/>
        <end position="609"/>
    </location>
</feature>
<evidence type="ECO:0000313" key="8">
    <source>
        <dbReference type="EMBL" id="WNC73812.1"/>
    </source>
</evidence>
<dbReference type="PRINTS" id="PR00723">
    <property type="entry name" value="SUBTILISIN"/>
</dbReference>
<reference evidence="9" key="1">
    <citation type="submission" date="2023-09" db="EMBL/GenBank/DDBJ databases">
        <authorList>
            <person name="Li S."/>
            <person name="Li X."/>
            <person name="Zhang C."/>
            <person name="Zhao Z."/>
        </authorList>
    </citation>
    <scope>NUCLEOTIDE SEQUENCE [LARGE SCALE GENOMIC DNA]</scope>
    <source>
        <strain evidence="9">SQ149</strain>
    </source>
</reference>
<dbReference type="EMBL" id="CP134145">
    <property type="protein sequence ID" value="WNC73812.1"/>
    <property type="molecule type" value="Genomic_DNA"/>
</dbReference>
<evidence type="ECO:0000259" key="7">
    <source>
        <dbReference type="Pfam" id="PF02225"/>
    </source>
</evidence>
<dbReference type="InterPro" id="IPR045051">
    <property type="entry name" value="SBT"/>
</dbReference>
<keyword evidence="1 4" id="KW-0645">Protease</keyword>
<dbReference type="PROSITE" id="PS00138">
    <property type="entry name" value="SUBTILASE_SER"/>
    <property type="match status" value="1"/>
</dbReference>
<feature type="chain" id="PRO_5047392062" evidence="5">
    <location>
        <begin position="24"/>
        <end position="1416"/>
    </location>
</feature>
<keyword evidence="2 4" id="KW-0378">Hydrolase</keyword>
<evidence type="ECO:0000256" key="2">
    <source>
        <dbReference type="ARBA" id="ARBA00022801"/>
    </source>
</evidence>
<dbReference type="PROSITE" id="PS51892">
    <property type="entry name" value="SUBTILASE"/>
    <property type="match status" value="1"/>
</dbReference>
<organism evidence="8 9">
    <name type="scientific">Thalassotalea psychrophila</name>
    <dbReference type="NCBI Taxonomy" id="3065647"/>
    <lineage>
        <taxon>Bacteria</taxon>
        <taxon>Pseudomonadati</taxon>
        <taxon>Pseudomonadota</taxon>
        <taxon>Gammaproteobacteria</taxon>
        <taxon>Alteromonadales</taxon>
        <taxon>Colwelliaceae</taxon>
        <taxon>Thalassotalea</taxon>
    </lineage>
</organism>
<proteinExistence type="inferred from homology"/>
<dbReference type="SUPFAM" id="SSF52743">
    <property type="entry name" value="Subtilisin-like"/>
    <property type="match status" value="1"/>
</dbReference>
<keyword evidence="5" id="KW-0732">Signal</keyword>